<dbReference type="Gene3D" id="2.40.50.90">
    <property type="match status" value="5"/>
</dbReference>
<dbReference type="PROSITE" id="PS50304">
    <property type="entry name" value="TUDOR"/>
    <property type="match status" value="1"/>
</dbReference>
<dbReference type="Proteomes" id="UP001168821">
    <property type="component" value="Unassembled WGS sequence"/>
</dbReference>
<evidence type="ECO:0000259" key="6">
    <source>
        <dbReference type="PROSITE" id="PS50304"/>
    </source>
</evidence>
<evidence type="ECO:0000256" key="4">
    <source>
        <dbReference type="ARBA" id="ARBA00022737"/>
    </source>
</evidence>
<gene>
    <name evidence="8" type="ORF">Zmor_007275</name>
</gene>
<dbReference type="GO" id="GO:0031332">
    <property type="term" value="C:RNAi effector complex"/>
    <property type="evidence" value="ECO:0007669"/>
    <property type="project" value="InterPro"/>
</dbReference>
<dbReference type="InterPro" id="IPR016685">
    <property type="entry name" value="Silence_cplx_Nase-comp_TudorSN"/>
</dbReference>
<feature type="domain" description="TNase-like" evidence="7">
    <location>
        <begin position="7"/>
        <end position="152"/>
    </location>
</feature>
<keyword evidence="9" id="KW-1185">Reference proteome</keyword>
<dbReference type="InterPro" id="IPR002999">
    <property type="entry name" value="Tudor"/>
</dbReference>
<dbReference type="GO" id="GO:0006402">
    <property type="term" value="P:mRNA catabolic process"/>
    <property type="evidence" value="ECO:0007669"/>
    <property type="project" value="UniProtKB-UniRule"/>
</dbReference>
<dbReference type="Pfam" id="PF00567">
    <property type="entry name" value="TUDOR"/>
    <property type="match status" value="1"/>
</dbReference>
<evidence type="ECO:0000256" key="1">
    <source>
        <dbReference type="ARBA" id="ARBA00004496"/>
    </source>
</evidence>
<dbReference type="FunFam" id="2.40.50.90:FF:000001">
    <property type="entry name" value="Staphylococcal nuclease domain-containing protein"/>
    <property type="match status" value="1"/>
</dbReference>
<dbReference type="SMART" id="SM00318">
    <property type="entry name" value="SNc"/>
    <property type="match status" value="4"/>
</dbReference>
<proteinExistence type="predicted"/>
<dbReference type="Gene3D" id="2.30.30.140">
    <property type="match status" value="1"/>
</dbReference>
<dbReference type="PANTHER" id="PTHR12302">
    <property type="entry name" value="EBNA2 BINDING PROTEIN P100"/>
    <property type="match status" value="1"/>
</dbReference>
<dbReference type="FunFam" id="2.30.30.140:FF:000018">
    <property type="entry name" value="Serine/threonine-protein kinase 31"/>
    <property type="match status" value="1"/>
</dbReference>
<dbReference type="GO" id="GO:0003723">
    <property type="term" value="F:RNA binding"/>
    <property type="evidence" value="ECO:0007669"/>
    <property type="project" value="UniProtKB-UniRule"/>
</dbReference>
<feature type="domain" description="TNase-like" evidence="7">
    <location>
        <begin position="330"/>
        <end position="485"/>
    </location>
</feature>
<dbReference type="Pfam" id="PF00565">
    <property type="entry name" value="SNase"/>
    <property type="match status" value="4"/>
</dbReference>
<dbReference type="PANTHER" id="PTHR12302:SF2">
    <property type="entry name" value="STAPHYLOCOCCAL NUCLEASE DOMAIN-CONTAINING PROTEIN 1"/>
    <property type="match status" value="1"/>
</dbReference>
<dbReference type="CDD" id="cd20433">
    <property type="entry name" value="Tudor_TDRD11"/>
    <property type="match status" value="1"/>
</dbReference>
<dbReference type="InterPro" id="IPR016071">
    <property type="entry name" value="Staphylococal_nuclease_OB-fold"/>
</dbReference>
<keyword evidence="3 5" id="KW-0963">Cytoplasm</keyword>
<sequence length="900" mass="100768">MTTQQIQPKRGIVKQILSGDSVIIRGPTGAPPPEKQINFSGIIAPKLARRAGDQSEPTKDEAWAWEAREFLRKKLIGEEVFFTSEKPPNTNREYGTVYLGKDFNTAENITESLVTEGLVTVRREGVRQTPEGTRLAELEDAAKAAGKGKWGSSPSSEHVRDIKWSVENMRSFVDKLGYKPVKAIIEHVRDGSTVRAFLLPDFYHITLMISGIRCPGFKLDANGKPDMSIKVPYAEEARYFVEIRLLQREVDIVLESVNNNNFVGTIIHPKGNIAEALLKEGFAHCVDWSIAFMKSGVEGLRAAEKKAKGARLRIWKDWQSNAPQVTGKEKDFTATVAEVINGDALSVKLNNGQSKKIFLSSIRPPKEPGRVADEDGKTAPRPKGFRPLYDIPWMFEAREYLRKKLIGKKVHVVIDYIQEARDGYPEKVCATVSIGGKNVAEALVSKGLASVVKYRPDDDQRSSRYDELLTAESKAIKSQVGIHNKKEVPAHRVTEIDAARAKLELSSFQRAQKIDAVVEFVASGTRLRLFIPKSNSLCTFLLGGINCPRASRQATNALAAVEGEPFGDEALQFTKERCLQREVSIQVDTHDKAGNFIGWLWVDNVNLSVALVKEGFASVHRTGEKSQYATFLKEAEDSAKQQRLRMWENYEEEKEEQQPEEEKTTVERKVSYEEVVVTEVTPEGSFFVQTIAEGPKAEALNAKLRQEFQANPPLPGAYTPKRGDVCAAKYTVDDEWYRVKVEKVQGGKATVHYFDYGNRETLPTTRLATLPAAYVGEKPYATEYVLPYVSLPKDDEFSAMAIKYLREDTAVSKLLLNVEYRVQGTPPAASLHVDSTSEGDIVMNLITEGLLLVENRKERRQNKLLASYREAQEVAKRNHSNMWEYGDITEDDAKEFGLGK</sequence>
<dbReference type="GO" id="GO:0005634">
    <property type="term" value="C:nucleus"/>
    <property type="evidence" value="ECO:0007669"/>
    <property type="project" value="TreeGrafter"/>
</dbReference>
<dbReference type="PIRSF" id="PIRSF017179">
    <property type="entry name" value="RISC-Tudor-SN"/>
    <property type="match status" value="1"/>
</dbReference>
<dbReference type="FunFam" id="2.40.50.90:FF:000002">
    <property type="entry name" value="Staphylococcal nuclease domain-containing protein"/>
    <property type="match status" value="1"/>
</dbReference>
<dbReference type="InterPro" id="IPR035437">
    <property type="entry name" value="SNase_OB-fold_sf"/>
</dbReference>
<dbReference type="AlphaFoldDB" id="A0AA38MNF6"/>
<dbReference type="EMBL" id="JALNTZ010000002">
    <property type="protein sequence ID" value="KAJ3662961.1"/>
    <property type="molecule type" value="Genomic_DNA"/>
</dbReference>
<dbReference type="GO" id="GO:0004518">
    <property type="term" value="F:nuclease activity"/>
    <property type="evidence" value="ECO:0007669"/>
    <property type="project" value="TreeGrafter"/>
</dbReference>
<dbReference type="SUPFAM" id="SSF50199">
    <property type="entry name" value="Staphylococcal nuclease"/>
    <property type="match status" value="5"/>
</dbReference>
<protein>
    <recommendedName>
        <fullName evidence="2">Staphylococcal nuclease domain-containing protein 1</fullName>
    </recommendedName>
</protein>
<feature type="domain" description="Tudor" evidence="6">
    <location>
        <begin position="719"/>
        <end position="777"/>
    </location>
</feature>
<dbReference type="SMART" id="SM00333">
    <property type="entry name" value="TUDOR"/>
    <property type="match status" value="1"/>
</dbReference>
<accession>A0AA38MNF6</accession>
<dbReference type="GO" id="GO:0031047">
    <property type="term" value="P:regulatory ncRNA-mediated gene silencing"/>
    <property type="evidence" value="ECO:0007669"/>
    <property type="project" value="UniProtKB-UniRule"/>
</dbReference>
<evidence type="ECO:0000256" key="3">
    <source>
        <dbReference type="ARBA" id="ARBA00022490"/>
    </source>
</evidence>
<evidence type="ECO:0000256" key="5">
    <source>
        <dbReference type="PIRNR" id="PIRNR017179"/>
    </source>
</evidence>
<dbReference type="InterPro" id="IPR047386">
    <property type="entry name" value="Tudor_TDRD11"/>
</dbReference>
<name>A0AA38MNF6_9CUCU</name>
<feature type="domain" description="TNase-like" evidence="7">
    <location>
        <begin position="512"/>
        <end position="649"/>
    </location>
</feature>
<comment type="caution">
    <text evidence="8">The sequence shown here is derived from an EMBL/GenBank/DDBJ whole genome shotgun (WGS) entry which is preliminary data.</text>
</comment>
<reference evidence="8" key="1">
    <citation type="journal article" date="2023" name="G3 (Bethesda)">
        <title>Whole genome assemblies of Zophobas morio and Tenebrio molitor.</title>
        <authorList>
            <person name="Kaur S."/>
            <person name="Stinson S.A."/>
            <person name="diCenzo G.C."/>
        </authorList>
    </citation>
    <scope>NUCLEOTIDE SEQUENCE</scope>
    <source>
        <strain evidence="8">QUZm001</strain>
    </source>
</reference>
<dbReference type="GO" id="GO:0005829">
    <property type="term" value="C:cytosol"/>
    <property type="evidence" value="ECO:0007669"/>
    <property type="project" value="UniProtKB-UniRule"/>
</dbReference>
<dbReference type="CDD" id="cd00175">
    <property type="entry name" value="SNc"/>
    <property type="match status" value="2"/>
</dbReference>
<dbReference type="PROSITE" id="PS50830">
    <property type="entry name" value="TNASE_3"/>
    <property type="match status" value="4"/>
</dbReference>
<dbReference type="SUPFAM" id="SSF63748">
    <property type="entry name" value="Tudor/PWWP/MBT"/>
    <property type="match status" value="1"/>
</dbReference>
<comment type="subcellular location">
    <subcellularLocation>
        <location evidence="1 5">Cytoplasm</location>
    </subcellularLocation>
</comment>
<organism evidence="8 9">
    <name type="scientific">Zophobas morio</name>
    <dbReference type="NCBI Taxonomy" id="2755281"/>
    <lineage>
        <taxon>Eukaryota</taxon>
        <taxon>Metazoa</taxon>
        <taxon>Ecdysozoa</taxon>
        <taxon>Arthropoda</taxon>
        <taxon>Hexapoda</taxon>
        <taxon>Insecta</taxon>
        <taxon>Pterygota</taxon>
        <taxon>Neoptera</taxon>
        <taxon>Endopterygota</taxon>
        <taxon>Coleoptera</taxon>
        <taxon>Polyphaga</taxon>
        <taxon>Cucujiformia</taxon>
        <taxon>Tenebrionidae</taxon>
        <taxon>Zophobas</taxon>
    </lineage>
</organism>
<evidence type="ECO:0000313" key="9">
    <source>
        <dbReference type="Proteomes" id="UP001168821"/>
    </source>
</evidence>
<feature type="domain" description="TNase-like" evidence="7">
    <location>
        <begin position="179"/>
        <end position="317"/>
    </location>
</feature>
<dbReference type="FunFam" id="2.40.50.90:FF:000004">
    <property type="entry name" value="Staphylococcal nuclease domain-containing protein"/>
    <property type="match status" value="1"/>
</dbReference>
<keyword evidence="4" id="KW-0677">Repeat</keyword>
<evidence type="ECO:0000259" key="7">
    <source>
        <dbReference type="PROSITE" id="PS50830"/>
    </source>
</evidence>
<evidence type="ECO:0000256" key="2">
    <source>
        <dbReference type="ARBA" id="ARBA00017230"/>
    </source>
</evidence>
<evidence type="ECO:0000313" key="8">
    <source>
        <dbReference type="EMBL" id="KAJ3662961.1"/>
    </source>
</evidence>